<keyword evidence="3" id="KW-1185">Reference proteome</keyword>
<dbReference type="Proteomes" id="UP000799291">
    <property type="component" value="Unassembled WGS sequence"/>
</dbReference>
<dbReference type="PROSITE" id="PS00359">
    <property type="entry name" value="RIBOSOMAL_L11"/>
    <property type="match status" value="1"/>
</dbReference>
<dbReference type="AlphaFoldDB" id="A0A6G1ITD6"/>
<dbReference type="GO" id="GO:0003735">
    <property type="term" value="F:structural constituent of ribosome"/>
    <property type="evidence" value="ECO:0007669"/>
    <property type="project" value="InterPro"/>
</dbReference>
<feature type="region of interest" description="Disordered" evidence="1">
    <location>
        <begin position="31"/>
        <end position="76"/>
    </location>
</feature>
<name>A0A6G1ITD6_9PLEO</name>
<sequence>MPTDVAHLTDFLTCLRCSPLFSLSLLQIPLAPSSPPRTRPVNKSLTGTPRSMGIELPGTSPLLRRHPKLSQPSPRC</sequence>
<proteinExistence type="predicted"/>
<dbReference type="GO" id="GO:0005840">
    <property type="term" value="C:ribosome"/>
    <property type="evidence" value="ECO:0007669"/>
    <property type="project" value="InterPro"/>
</dbReference>
<dbReference type="GO" id="GO:0006412">
    <property type="term" value="P:translation"/>
    <property type="evidence" value="ECO:0007669"/>
    <property type="project" value="InterPro"/>
</dbReference>
<reference evidence="2" key="1">
    <citation type="journal article" date="2020" name="Stud. Mycol.">
        <title>101 Dothideomycetes genomes: a test case for predicting lifestyles and emergence of pathogens.</title>
        <authorList>
            <person name="Haridas S."/>
            <person name="Albert R."/>
            <person name="Binder M."/>
            <person name="Bloem J."/>
            <person name="Labutti K."/>
            <person name="Salamov A."/>
            <person name="Andreopoulos B."/>
            <person name="Baker S."/>
            <person name="Barry K."/>
            <person name="Bills G."/>
            <person name="Bluhm B."/>
            <person name="Cannon C."/>
            <person name="Castanera R."/>
            <person name="Culley D."/>
            <person name="Daum C."/>
            <person name="Ezra D."/>
            <person name="Gonzalez J."/>
            <person name="Henrissat B."/>
            <person name="Kuo A."/>
            <person name="Liang C."/>
            <person name="Lipzen A."/>
            <person name="Lutzoni F."/>
            <person name="Magnuson J."/>
            <person name="Mondo S."/>
            <person name="Nolan M."/>
            <person name="Ohm R."/>
            <person name="Pangilinan J."/>
            <person name="Park H.-J."/>
            <person name="Ramirez L."/>
            <person name="Alfaro M."/>
            <person name="Sun H."/>
            <person name="Tritt A."/>
            <person name="Yoshinaga Y."/>
            <person name="Zwiers L.-H."/>
            <person name="Turgeon B."/>
            <person name="Goodwin S."/>
            <person name="Spatafora J."/>
            <person name="Crous P."/>
            <person name="Grigoriev I."/>
        </authorList>
    </citation>
    <scope>NUCLEOTIDE SEQUENCE</scope>
    <source>
        <strain evidence="2">CBS 122367</strain>
    </source>
</reference>
<accession>A0A6G1ITD6</accession>
<evidence type="ECO:0000256" key="1">
    <source>
        <dbReference type="SAM" id="MobiDB-lite"/>
    </source>
</evidence>
<organism evidence="2 3">
    <name type="scientific">Lentithecium fluviatile CBS 122367</name>
    <dbReference type="NCBI Taxonomy" id="1168545"/>
    <lineage>
        <taxon>Eukaryota</taxon>
        <taxon>Fungi</taxon>
        <taxon>Dikarya</taxon>
        <taxon>Ascomycota</taxon>
        <taxon>Pezizomycotina</taxon>
        <taxon>Dothideomycetes</taxon>
        <taxon>Pleosporomycetidae</taxon>
        <taxon>Pleosporales</taxon>
        <taxon>Massarineae</taxon>
        <taxon>Lentitheciaceae</taxon>
        <taxon>Lentithecium</taxon>
    </lineage>
</organism>
<gene>
    <name evidence="2" type="ORF">K458DRAFT_420598</name>
</gene>
<dbReference type="InterPro" id="IPR020785">
    <property type="entry name" value="Ribosomal_uL11_CS"/>
</dbReference>
<evidence type="ECO:0000313" key="2">
    <source>
        <dbReference type="EMBL" id="KAF2681425.1"/>
    </source>
</evidence>
<evidence type="ECO:0000313" key="3">
    <source>
        <dbReference type="Proteomes" id="UP000799291"/>
    </source>
</evidence>
<protein>
    <submittedName>
        <fullName evidence="2">Uncharacterized protein</fullName>
    </submittedName>
</protein>
<dbReference type="EMBL" id="MU005591">
    <property type="protein sequence ID" value="KAF2681425.1"/>
    <property type="molecule type" value="Genomic_DNA"/>
</dbReference>